<dbReference type="Pfam" id="PF00023">
    <property type="entry name" value="Ank"/>
    <property type="match status" value="2"/>
</dbReference>
<dbReference type="PRINTS" id="PR01415">
    <property type="entry name" value="ANKYRIN"/>
</dbReference>
<dbReference type="Pfam" id="PF12796">
    <property type="entry name" value="Ank_2"/>
    <property type="match status" value="6"/>
</dbReference>
<feature type="repeat" description="ANK" evidence="3">
    <location>
        <begin position="1237"/>
        <end position="1269"/>
    </location>
</feature>
<dbReference type="PANTHER" id="PTHR24171">
    <property type="entry name" value="ANKYRIN REPEAT DOMAIN-CONTAINING PROTEIN 39-RELATED"/>
    <property type="match status" value="1"/>
</dbReference>
<comment type="caution">
    <text evidence="5">The sequence shown here is derived from an EMBL/GenBank/DDBJ whole genome shotgun (WGS) entry which is preliminary data.</text>
</comment>
<keyword evidence="6" id="KW-1185">Reference proteome</keyword>
<sequence>SDVHEIKLWEQDSKYFIKTDVVPDILRIIENNHCVLLTGVSGIGKTLTAQNIALQLCREHRYSIIPCMSLQDIPTRYKENVHQVFVVDDICGKYTANINIIENWRNITNRVKTILDNGMTHILATCRTEVFKEKIFQQAFDLFHKNVYNLSDKYSFKDKLVIATKHFEQNDKLLADITDIINKKTFSPLMCFLCSRHQNFDINEFLSSPFDTFCKEWDNLKSFDTEKFCALLLCVIYNGTINDEILDISNDLEKDEKKKFKDIFEWCNLNRGTSRSVMQAKINVCIDTYFIKVGRKYTVIHDKMFDFLCSYFGKTLIDPILKYADDKLICERVQLESLQKEHGNFTIMVSANDEHKYHDRLTTDLENGKIHHCLNNAQMKYEEYRIKFRDTIKDLEINWIRNLINRKDENGINSFIISCLRGHDELVEFFISVGADVDSQNGFFTPLTAACHGGHLQTVEVLLEKGANINKSNSQGETPLYTACFEGHNSLVNRLIDKKAEINKQNKFSSTCLHASCMLGHATIVSLLIDKGANIFQYKDLLIAATLGGNDKIVEKLLSKGCCLNSVDIEGKTALFIACEEGNTNIVQLLIDNNADIYIVDSDGRTPLHAACCVGNNDIVRMLVNKNADVDMLDLYLETPLHKACRKGSEKVILTLLDKGADTKKTNKDGHAPVYLAKTEGKIVNKNNLKVLGDRKIGPNDGSKAAERIKEKLQKKDTACTNNSIQDGWTPLYEACVHGDIETFQSLIRYRADVNMQTISGEMPLIAACQQGHGFLIQTLLDEGADINQALVCAIQKGYDKALKILLYKVRILDYEVDGKSLIKLACEHGLIKAIKILSDQGADFTEIDINGRTLIHIACNRNSVEIIQFLIDKGLDIGIPDKYGRFALFVSIYKGFCALSKYLLQKRCPIAISEEDTKKAVISVFKSGNKELSQLLVSNGYTDNLSNFNVTMVYHAKKIGLYKTVGILRNYGSYIKKRYKYGYTPMILADIGGNDDLSENLQDQMCNNYLYRRRISISNDIIGIVYTSYIKDNSKFVATKCDLDTLSIGILEQYKDLFQACMYGDMKSPIYRTLQFNIFFNPIDPYASIWFEQTPLLLAIRRGHTEVSKFLIRHGVNVNLTLEEWRIKNDISLSTTILYGYTPLFAACQRKYYEIVDMLLDEGANLNKALYDACREGYLDTVQFLLQKGSNVNLIGRFGQTPLYAACIGGYYSIVKYLISQGALIDAKGKRASFLDEPTCLHAAYLSGNFNVVKFLINRGASVDTVGNFGRTLLQTSCRDGNYEIVKILIDKGANINASDIYGATPLIACVSQNIEHTHAERKFSQKRRDYYFLYLYGINQPLGNYHDQLHKRYLNEWRTYHKSHSGSKYKLLTDDHYKVIKLLIENGADINKTDKAHRTPLSLAKKIGDMKLTEILLYKVRLPIKKDNPPGRNQDA</sequence>
<feature type="repeat" description="ANK" evidence="3">
    <location>
        <begin position="1270"/>
        <end position="1302"/>
    </location>
</feature>
<dbReference type="PANTHER" id="PTHR24171:SF9">
    <property type="entry name" value="ANKYRIN REPEAT DOMAIN-CONTAINING PROTEIN 39"/>
    <property type="match status" value="1"/>
</dbReference>
<dbReference type="InterPro" id="IPR002110">
    <property type="entry name" value="Ankyrin_rpt"/>
</dbReference>
<feature type="repeat" description="ANK" evidence="3">
    <location>
        <begin position="760"/>
        <end position="788"/>
    </location>
</feature>
<feature type="repeat" description="ANK" evidence="3">
    <location>
        <begin position="851"/>
        <end position="883"/>
    </location>
</feature>
<dbReference type="SUPFAM" id="SSF52540">
    <property type="entry name" value="P-loop containing nucleoside triphosphate hydrolases"/>
    <property type="match status" value="1"/>
</dbReference>
<dbReference type="PROSITE" id="PS50088">
    <property type="entry name" value="ANK_REPEAT"/>
    <property type="match status" value="16"/>
</dbReference>
<accession>A0A8B6F4I9</accession>
<dbReference type="SMART" id="SM00248">
    <property type="entry name" value="ANK"/>
    <property type="match status" value="20"/>
</dbReference>
<feature type="repeat" description="ANK" evidence="3">
    <location>
        <begin position="475"/>
        <end position="507"/>
    </location>
</feature>
<feature type="repeat" description="ANK" evidence="3">
    <location>
        <begin position="410"/>
        <end position="442"/>
    </location>
</feature>
<feature type="repeat" description="ANK" evidence="3">
    <location>
        <begin position="636"/>
        <end position="668"/>
    </location>
</feature>
<dbReference type="Gene3D" id="3.40.50.300">
    <property type="entry name" value="P-loop containing nucleotide triphosphate hydrolases"/>
    <property type="match status" value="1"/>
</dbReference>
<feature type="repeat" description="ANK" evidence="3">
    <location>
        <begin position="508"/>
        <end position="540"/>
    </location>
</feature>
<keyword evidence="1" id="KW-0677">Repeat</keyword>
<evidence type="ECO:0000256" key="3">
    <source>
        <dbReference type="PROSITE-ProRule" id="PRU00023"/>
    </source>
</evidence>
<dbReference type="Proteomes" id="UP000596742">
    <property type="component" value="Unassembled WGS sequence"/>
</dbReference>
<proteinExistence type="predicted"/>
<dbReference type="EMBL" id="UYJE01006149">
    <property type="protein sequence ID" value="VDI43364.1"/>
    <property type="molecule type" value="Genomic_DNA"/>
</dbReference>
<protein>
    <recommendedName>
        <fullName evidence="4">Novel STAND NTPase 3 domain-containing protein</fullName>
    </recommendedName>
</protein>
<dbReference type="Pfam" id="PF13637">
    <property type="entry name" value="Ank_4"/>
    <property type="match status" value="2"/>
</dbReference>
<feature type="repeat" description="ANK" evidence="3">
    <location>
        <begin position="1092"/>
        <end position="1124"/>
    </location>
</feature>
<evidence type="ECO:0000313" key="6">
    <source>
        <dbReference type="Proteomes" id="UP000596742"/>
    </source>
</evidence>
<feature type="repeat" description="ANK" evidence="3">
    <location>
        <begin position="727"/>
        <end position="759"/>
    </location>
</feature>
<reference evidence="5" key="1">
    <citation type="submission" date="2018-11" db="EMBL/GenBank/DDBJ databases">
        <authorList>
            <person name="Alioto T."/>
            <person name="Alioto T."/>
        </authorList>
    </citation>
    <scope>NUCLEOTIDE SEQUENCE</scope>
</reference>
<evidence type="ECO:0000256" key="2">
    <source>
        <dbReference type="ARBA" id="ARBA00023043"/>
    </source>
</evidence>
<feature type="repeat" description="ANK" evidence="3">
    <location>
        <begin position="1199"/>
        <end position="1231"/>
    </location>
</feature>
<dbReference type="InterPro" id="IPR027417">
    <property type="entry name" value="P-loop_NTPase"/>
</dbReference>
<dbReference type="SUPFAM" id="SSF48403">
    <property type="entry name" value="Ankyrin repeat"/>
    <property type="match status" value="3"/>
</dbReference>
<evidence type="ECO:0000256" key="1">
    <source>
        <dbReference type="ARBA" id="ARBA00022737"/>
    </source>
</evidence>
<feature type="repeat" description="ANK" evidence="3">
    <location>
        <begin position="1166"/>
        <end position="1198"/>
    </location>
</feature>
<dbReference type="Pfam" id="PF20720">
    <property type="entry name" value="nSTAND3"/>
    <property type="match status" value="1"/>
</dbReference>
<feature type="repeat" description="ANK" evidence="3">
    <location>
        <begin position="603"/>
        <end position="635"/>
    </location>
</feature>
<feature type="repeat" description="ANK" evidence="3">
    <location>
        <begin position="570"/>
        <end position="602"/>
    </location>
</feature>
<feature type="non-terminal residue" evidence="5">
    <location>
        <position position="1"/>
    </location>
</feature>
<organism evidence="5 6">
    <name type="scientific">Mytilus galloprovincialis</name>
    <name type="common">Mediterranean mussel</name>
    <dbReference type="NCBI Taxonomy" id="29158"/>
    <lineage>
        <taxon>Eukaryota</taxon>
        <taxon>Metazoa</taxon>
        <taxon>Spiralia</taxon>
        <taxon>Lophotrochozoa</taxon>
        <taxon>Mollusca</taxon>
        <taxon>Bivalvia</taxon>
        <taxon>Autobranchia</taxon>
        <taxon>Pteriomorphia</taxon>
        <taxon>Mytilida</taxon>
        <taxon>Mytiloidea</taxon>
        <taxon>Mytilidae</taxon>
        <taxon>Mytilinae</taxon>
        <taxon>Mytilus</taxon>
    </lineage>
</organism>
<dbReference type="InterPro" id="IPR049050">
    <property type="entry name" value="nSTAND3"/>
</dbReference>
<evidence type="ECO:0000259" key="4">
    <source>
        <dbReference type="Pfam" id="PF20720"/>
    </source>
</evidence>
<evidence type="ECO:0000313" key="5">
    <source>
        <dbReference type="EMBL" id="VDI43364.1"/>
    </source>
</evidence>
<gene>
    <name evidence="5" type="ORF">MGAL_10B054450</name>
</gene>
<feature type="repeat" description="ANK" evidence="3">
    <location>
        <begin position="1140"/>
        <end position="1168"/>
    </location>
</feature>
<feature type="domain" description="Novel STAND NTPase 3" evidence="4">
    <location>
        <begin position="16"/>
        <end position="168"/>
    </location>
</feature>
<dbReference type="PROSITE" id="PS50297">
    <property type="entry name" value="ANK_REP_REGION"/>
    <property type="match status" value="15"/>
</dbReference>
<keyword evidence="2 3" id="KW-0040">ANK repeat</keyword>
<name>A0A8B6F4I9_MYTGA</name>
<dbReference type="Gene3D" id="1.25.40.20">
    <property type="entry name" value="Ankyrin repeat-containing domain"/>
    <property type="match status" value="9"/>
</dbReference>
<dbReference type="InterPro" id="IPR036770">
    <property type="entry name" value="Ankyrin_rpt-contain_sf"/>
</dbReference>
<feature type="repeat" description="ANK" evidence="3">
    <location>
        <begin position="442"/>
        <end position="474"/>
    </location>
</feature>
<dbReference type="OrthoDB" id="6163133at2759"/>